<name>A0A6A4J610_APOLU</name>
<feature type="compositionally biased region" description="Polar residues" evidence="6">
    <location>
        <begin position="361"/>
        <end position="376"/>
    </location>
</feature>
<dbReference type="Pfam" id="PF14799">
    <property type="entry name" value="FAM195"/>
    <property type="match status" value="1"/>
</dbReference>
<accession>A0A6A4J610</accession>
<keyword evidence="4" id="KW-0963">Cytoplasm</keyword>
<dbReference type="OrthoDB" id="8170061at2759"/>
<sequence>MSCINSGESSCEKGDEKKPSMISSAVQVLKTEDGSDKIHCKSSGDQLKNDESSGGISPVQPVGAVKTQTQSTKQKKQKNQEKSPVETWRGPQKCIESKQRNNQHKFGQQKNFNGGPSQSSITGKMNHMSISETRRPTQNGFQRNGNGQNQNRGQSNWRNQNQRQEVVSQTNFQANNRSLLPPHQNQAGLAFDGSRQQINAGYCAELMHRQAFPPPYSGNQFCGAYRSAPNSPGPVNSQGHLDMRPDVLSRSPSFPGPDNFNGFPQFGAPNVLRNDFVQSPPPINGQPLVSPPIMNGVRPNYLEKRFVEVENQRKFTGQKLHNGNSLGNQGSSSDAQNRKKQGNKMWKKNHSQPSLMRDNRNSYTPSTSPVGAAIPNTNVTGMIPGGVPLYYPNQDAFVNPPNFVVPISMPPPVSDVPNCMPPPVSSVPSAPTQQYVNEQQYSVAFYQGGNFMPHQQWVPVTEGQGNFVPFSPTEMVPYTMVPGMIPHTTVPYTMPPNVVPFTNGPNVVPFTTIPYTTGIPEFVPTVPPPVPANVNSQVLSFTVSSRVGPITAPTEDPKHQFRLSQLERSWENNSSQQKFQNSPAQTTENVPPPGFGVKNKQNEPARRENSEKGAAWLPDKLKKMLDVSSLEKIQRMRSSEIHVVGARFKLNREDALIVRSFRPGQRRGNTARVFELQPEVRMSSTNGNKRAPMNARNKESPNHMPPASPPDVQEEVIKFICDSWNKVYQEYQKGSPAVAYHVEADPSTLPEGFVPFDLEAYWGKRLVQNMTTQNIPTQNM</sequence>
<feature type="compositionally biased region" description="Basic and acidic residues" evidence="6">
    <location>
        <begin position="30"/>
        <end position="39"/>
    </location>
</feature>
<feature type="region of interest" description="Disordered" evidence="6">
    <location>
        <begin position="316"/>
        <end position="376"/>
    </location>
</feature>
<feature type="compositionally biased region" description="Low complexity" evidence="6">
    <location>
        <begin position="322"/>
        <end position="333"/>
    </location>
</feature>
<feature type="compositionally biased region" description="Polar residues" evidence="6">
    <location>
        <begin position="104"/>
        <end position="131"/>
    </location>
</feature>
<keyword evidence="8" id="KW-1185">Reference proteome</keyword>
<dbReference type="Proteomes" id="UP000466442">
    <property type="component" value="Unassembled WGS sequence"/>
</dbReference>
<evidence type="ECO:0000256" key="2">
    <source>
        <dbReference type="ARBA" id="ARBA00004210"/>
    </source>
</evidence>
<evidence type="ECO:0000313" key="8">
    <source>
        <dbReference type="Proteomes" id="UP000466442"/>
    </source>
</evidence>
<evidence type="ECO:0000256" key="1">
    <source>
        <dbReference type="ARBA" id="ARBA00004123"/>
    </source>
</evidence>
<keyword evidence="5" id="KW-0539">Nucleus</keyword>
<dbReference type="InterPro" id="IPR029428">
    <property type="entry name" value="MCRIP"/>
</dbReference>
<evidence type="ECO:0000313" key="7">
    <source>
        <dbReference type="EMBL" id="KAF6202673.1"/>
    </source>
</evidence>
<feature type="compositionally biased region" description="Low complexity" evidence="6">
    <location>
        <begin position="138"/>
        <end position="164"/>
    </location>
</feature>
<dbReference type="AlphaFoldDB" id="A0A6A4J610"/>
<comment type="subcellular location">
    <subcellularLocation>
        <location evidence="2">Cytoplasm</location>
        <location evidence="2">Stress granule</location>
    </subcellularLocation>
    <subcellularLocation>
        <location evidence="1">Nucleus</location>
    </subcellularLocation>
</comment>
<feature type="compositionally biased region" description="Polar residues" evidence="6">
    <location>
        <begin position="568"/>
        <end position="589"/>
    </location>
</feature>
<gene>
    <name evidence="7" type="ORF">GE061_003073</name>
</gene>
<evidence type="ECO:0000256" key="4">
    <source>
        <dbReference type="ARBA" id="ARBA00022490"/>
    </source>
</evidence>
<reference evidence="7" key="1">
    <citation type="journal article" date="2021" name="Mol. Ecol. Resour.">
        <title>Apolygus lucorum genome provides insights into omnivorousness and mesophyll feeding.</title>
        <authorList>
            <person name="Liu Y."/>
            <person name="Liu H."/>
            <person name="Wang H."/>
            <person name="Huang T."/>
            <person name="Liu B."/>
            <person name="Yang B."/>
            <person name="Yin L."/>
            <person name="Li B."/>
            <person name="Zhang Y."/>
            <person name="Zhang S."/>
            <person name="Jiang F."/>
            <person name="Zhang X."/>
            <person name="Ren Y."/>
            <person name="Wang B."/>
            <person name="Wang S."/>
            <person name="Lu Y."/>
            <person name="Wu K."/>
            <person name="Fan W."/>
            <person name="Wang G."/>
        </authorList>
    </citation>
    <scope>NUCLEOTIDE SEQUENCE</scope>
    <source>
        <strain evidence="7">12Hb</strain>
    </source>
</reference>
<dbReference type="EMBL" id="WIXP02000011">
    <property type="protein sequence ID" value="KAF6202673.1"/>
    <property type="molecule type" value="Genomic_DNA"/>
</dbReference>
<evidence type="ECO:0000256" key="5">
    <source>
        <dbReference type="ARBA" id="ARBA00023242"/>
    </source>
</evidence>
<feature type="compositionally biased region" description="Basic and acidic residues" evidence="6">
    <location>
        <begin position="600"/>
        <end position="611"/>
    </location>
</feature>
<evidence type="ECO:0000256" key="3">
    <source>
        <dbReference type="ARBA" id="ARBA00010821"/>
    </source>
</evidence>
<comment type="caution">
    <text evidence="7">The sequence shown here is derived from an EMBL/GenBank/DDBJ whole genome shotgun (WGS) entry which is preliminary data.</text>
</comment>
<organism evidence="7 8">
    <name type="scientific">Apolygus lucorum</name>
    <name type="common">Small green plant bug</name>
    <name type="synonym">Lygocoris lucorum</name>
    <dbReference type="NCBI Taxonomy" id="248454"/>
    <lineage>
        <taxon>Eukaryota</taxon>
        <taxon>Metazoa</taxon>
        <taxon>Ecdysozoa</taxon>
        <taxon>Arthropoda</taxon>
        <taxon>Hexapoda</taxon>
        <taxon>Insecta</taxon>
        <taxon>Pterygota</taxon>
        <taxon>Neoptera</taxon>
        <taxon>Paraneoptera</taxon>
        <taxon>Hemiptera</taxon>
        <taxon>Heteroptera</taxon>
        <taxon>Panheteroptera</taxon>
        <taxon>Cimicomorpha</taxon>
        <taxon>Miridae</taxon>
        <taxon>Mirini</taxon>
        <taxon>Apolygus</taxon>
    </lineage>
</organism>
<feature type="compositionally biased region" description="Basic residues" evidence="6">
    <location>
        <begin position="338"/>
        <end position="350"/>
    </location>
</feature>
<dbReference type="GO" id="GO:0010494">
    <property type="term" value="C:cytoplasmic stress granule"/>
    <property type="evidence" value="ECO:0007669"/>
    <property type="project" value="UniProtKB-SubCell"/>
</dbReference>
<evidence type="ECO:0000256" key="6">
    <source>
        <dbReference type="SAM" id="MobiDB-lite"/>
    </source>
</evidence>
<feature type="region of interest" description="Disordered" evidence="6">
    <location>
        <begin position="1"/>
        <end position="166"/>
    </location>
</feature>
<feature type="compositionally biased region" description="Basic and acidic residues" evidence="6">
    <location>
        <begin position="10"/>
        <end position="19"/>
    </location>
</feature>
<dbReference type="GO" id="GO:0005634">
    <property type="term" value="C:nucleus"/>
    <property type="evidence" value="ECO:0007669"/>
    <property type="project" value="UniProtKB-SubCell"/>
</dbReference>
<feature type="region of interest" description="Disordered" evidence="6">
    <location>
        <begin position="683"/>
        <end position="710"/>
    </location>
</feature>
<feature type="region of interest" description="Disordered" evidence="6">
    <location>
        <begin position="568"/>
        <end position="615"/>
    </location>
</feature>
<protein>
    <submittedName>
        <fullName evidence="7">Uncharacterized protein</fullName>
    </submittedName>
</protein>
<proteinExistence type="inferred from homology"/>
<comment type="similarity">
    <text evidence="3">Belongs to the MCRIP family.</text>
</comment>